<dbReference type="PANTHER" id="PTHR24161:SF121">
    <property type="entry name" value="M-PHASE PHOSPHOPROTEIN 8"/>
    <property type="match status" value="1"/>
</dbReference>
<evidence type="ECO:0000313" key="5">
    <source>
        <dbReference type="Proteomes" id="UP001285441"/>
    </source>
</evidence>
<evidence type="ECO:0000256" key="3">
    <source>
        <dbReference type="PROSITE-ProRule" id="PRU00023"/>
    </source>
</evidence>
<evidence type="ECO:0000256" key="1">
    <source>
        <dbReference type="ARBA" id="ARBA00022737"/>
    </source>
</evidence>
<gene>
    <name evidence="4" type="ORF">B0H63DRAFT_427036</name>
</gene>
<accession>A0AAE0P810</accession>
<evidence type="ECO:0000256" key="2">
    <source>
        <dbReference type="ARBA" id="ARBA00023043"/>
    </source>
</evidence>
<reference evidence="4" key="1">
    <citation type="journal article" date="2023" name="Mol. Phylogenet. Evol.">
        <title>Genome-scale phylogeny and comparative genomics of the fungal order Sordariales.</title>
        <authorList>
            <person name="Hensen N."/>
            <person name="Bonometti L."/>
            <person name="Westerberg I."/>
            <person name="Brannstrom I.O."/>
            <person name="Guillou S."/>
            <person name="Cros-Aarteil S."/>
            <person name="Calhoun S."/>
            <person name="Haridas S."/>
            <person name="Kuo A."/>
            <person name="Mondo S."/>
            <person name="Pangilinan J."/>
            <person name="Riley R."/>
            <person name="LaButti K."/>
            <person name="Andreopoulos B."/>
            <person name="Lipzen A."/>
            <person name="Chen C."/>
            <person name="Yan M."/>
            <person name="Daum C."/>
            <person name="Ng V."/>
            <person name="Clum A."/>
            <person name="Steindorff A."/>
            <person name="Ohm R.A."/>
            <person name="Martin F."/>
            <person name="Silar P."/>
            <person name="Natvig D.O."/>
            <person name="Lalanne C."/>
            <person name="Gautier V."/>
            <person name="Ament-Velasquez S.L."/>
            <person name="Kruys A."/>
            <person name="Hutchinson M.I."/>
            <person name="Powell A.J."/>
            <person name="Barry K."/>
            <person name="Miller A.N."/>
            <person name="Grigoriev I.V."/>
            <person name="Debuchy R."/>
            <person name="Gladieux P."/>
            <person name="Hiltunen Thoren M."/>
            <person name="Johannesson H."/>
        </authorList>
    </citation>
    <scope>NUCLEOTIDE SEQUENCE</scope>
    <source>
        <strain evidence="4">CBS 232.78</strain>
    </source>
</reference>
<dbReference type="Proteomes" id="UP001285441">
    <property type="component" value="Unassembled WGS sequence"/>
</dbReference>
<dbReference type="EMBL" id="JAULSW010000001">
    <property type="protein sequence ID" value="KAK3395038.1"/>
    <property type="molecule type" value="Genomic_DNA"/>
</dbReference>
<dbReference type="AlphaFoldDB" id="A0AAE0P810"/>
<sequence length="503" mass="54679">MASLKRVFGSVTLVYSGTSSSQPCTDPDCQARPKHHGTNREVNLVYSFPDWLVRGALSIFFSSNLNGSPELNIRLLYRIASDVTTISQSIFGYVYRRDVEGLKRLLAEKRGSVYDIRADTGKSPLYAALEGGDLAAVKVLLQAGADPWQSDGVASDGYAETPMTFALLLYIARHAIADDVCRLLPVFDHLQDEDVHLHLAIIGLLDLDIAEALQKPRYLSTINHRPQSMTGLSPLHLASMRGDLATVKLLLRAGASIDLKSSSQATPLHQACKFGHYQVARHLLSAGAQVNALKTNRQIPLYCASTLPPNPHNSGARIARLLLQHGADVNSESICGIRPLATAAAAGNAATALVLLEHGAHLDHRDWEGDTALFEGVFSRRHDVVRLLLAQGADAANVNDYGWCALHHLAVEGDVAMMTIFAERADGRLDTAARDCEGRTPLQLFNNRRDPTRELREAFDALLDCIEERRAMGMAGGISVGEGEAVDGLSDDEEYVDAQEFIA</sequence>
<evidence type="ECO:0000313" key="4">
    <source>
        <dbReference type="EMBL" id="KAK3395038.1"/>
    </source>
</evidence>
<feature type="repeat" description="ANK" evidence="3">
    <location>
        <begin position="335"/>
        <end position="367"/>
    </location>
</feature>
<comment type="caution">
    <text evidence="4">The sequence shown here is derived from an EMBL/GenBank/DDBJ whole genome shotgun (WGS) entry which is preliminary data.</text>
</comment>
<dbReference type="InterPro" id="IPR002110">
    <property type="entry name" value="Ankyrin_rpt"/>
</dbReference>
<dbReference type="InterPro" id="IPR036770">
    <property type="entry name" value="Ankyrin_rpt-contain_sf"/>
</dbReference>
<feature type="repeat" description="ANK" evidence="3">
    <location>
        <begin position="120"/>
        <end position="152"/>
    </location>
</feature>
<dbReference type="PROSITE" id="PS50088">
    <property type="entry name" value="ANK_REPEAT"/>
    <property type="match status" value="5"/>
</dbReference>
<dbReference type="SUPFAM" id="SSF48403">
    <property type="entry name" value="Ankyrin repeat"/>
    <property type="match status" value="1"/>
</dbReference>
<dbReference type="PANTHER" id="PTHR24161">
    <property type="entry name" value="ANK_REP_REGION DOMAIN-CONTAINING PROTEIN-RELATED"/>
    <property type="match status" value="1"/>
</dbReference>
<feature type="repeat" description="ANK" evidence="3">
    <location>
        <begin position="230"/>
        <end position="262"/>
    </location>
</feature>
<protein>
    <submittedName>
        <fullName evidence="4">Ankyrin repeat-containing domain protein</fullName>
    </submittedName>
</protein>
<dbReference type="PRINTS" id="PR01415">
    <property type="entry name" value="ANKYRIN"/>
</dbReference>
<dbReference type="Pfam" id="PF00023">
    <property type="entry name" value="Ank"/>
    <property type="match status" value="1"/>
</dbReference>
<proteinExistence type="predicted"/>
<dbReference type="Gene3D" id="1.25.40.20">
    <property type="entry name" value="Ankyrin repeat-containing domain"/>
    <property type="match status" value="3"/>
</dbReference>
<feature type="repeat" description="ANK" evidence="3">
    <location>
        <begin position="263"/>
        <end position="295"/>
    </location>
</feature>
<keyword evidence="1" id="KW-0677">Repeat</keyword>
<dbReference type="SMART" id="SM00248">
    <property type="entry name" value="ANK"/>
    <property type="match status" value="7"/>
</dbReference>
<name>A0AAE0P810_9PEZI</name>
<reference evidence="4" key="2">
    <citation type="submission" date="2023-06" db="EMBL/GenBank/DDBJ databases">
        <authorList>
            <consortium name="Lawrence Berkeley National Laboratory"/>
            <person name="Haridas S."/>
            <person name="Hensen N."/>
            <person name="Bonometti L."/>
            <person name="Westerberg I."/>
            <person name="Brannstrom I.O."/>
            <person name="Guillou S."/>
            <person name="Cros-Aarteil S."/>
            <person name="Calhoun S."/>
            <person name="Kuo A."/>
            <person name="Mondo S."/>
            <person name="Pangilinan J."/>
            <person name="Riley R."/>
            <person name="LaButti K."/>
            <person name="Andreopoulos B."/>
            <person name="Lipzen A."/>
            <person name="Chen C."/>
            <person name="Yanf M."/>
            <person name="Daum C."/>
            <person name="Ng V."/>
            <person name="Clum A."/>
            <person name="Steindorff A."/>
            <person name="Ohm R."/>
            <person name="Martin F."/>
            <person name="Silar P."/>
            <person name="Natvig D."/>
            <person name="Lalanne C."/>
            <person name="Gautier V."/>
            <person name="Ament-velasquez S.L."/>
            <person name="Kruys A."/>
            <person name="Hutchinson M.I."/>
            <person name="Powell A.J."/>
            <person name="Barry K."/>
            <person name="Miller A.N."/>
            <person name="Grigoriev I.V."/>
            <person name="Debuchy R."/>
            <person name="Gladieux P."/>
            <person name="Thoren M.H."/>
            <person name="Johannesson H."/>
        </authorList>
    </citation>
    <scope>NUCLEOTIDE SEQUENCE</scope>
    <source>
        <strain evidence="4">CBS 232.78</strain>
    </source>
</reference>
<keyword evidence="5" id="KW-1185">Reference proteome</keyword>
<dbReference type="Pfam" id="PF12796">
    <property type="entry name" value="Ank_2"/>
    <property type="match status" value="2"/>
</dbReference>
<organism evidence="4 5">
    <name type="scientific">Podospora didyma</name>
    <dbReference type="NCBI Taxonomy" id="330526"/>
    <lineage>
        <taxon>Eukaryota</taxon>
        <taxon>Fungi</taxon>
        <taxon>Dikarya</taxon>
        <taxon>Ascomycota</taxon>
        <taxon>Pezizomycotina</taxon>
        <taxon>Sordariomycetes</taxon>
        <taxon>Sordariomycetidae</taxon>
        <taxon>Sordariales</taxon>
        <taxon>Podosporaceae</taxon>
        <taxon>Podospora</taxon>
    </lineage>
</organism>
<keyword evidence="2 3" id="KW-0040">ANK repeat</keyword>
<feature type="repeat" description="ANK" evidence="3">
    <location>
        <begin position="368"/>
        <end position="400"/>
    </location>
</feature>
<dbReference type="PROSITE" id="PS50297">
    <property type="entry name" value="ANK_REP_REGION"/>
    <property type="match status" value="3"/>
</dbReference>